<dbReference type="InParanoid" id="A0A059AX61"/>
<feature type="region of interest" description="Disordered" evidence="1">
    <location>
        <begin position="70"/>
        <end position="100"/>
    </location>
</feature>
<feature type="compositionally biased region" description="Low complexity" evidence="1">
    <location>
        <begin position="75"/>
        <end position="85"/>
    </location>
</feature>
<accession>A0A059AX61</accession>
<dbReference type="Gramene" id="KCW58344">
    <property type="protein sequence ID" value="KCW58344"/>
    <property type="gene ID" value="EUGRSUZ_H01028"/>
</dbReference>
<dbReference type="EMBL" id="KK198760">
    <property type="protein sequence ID" value="KCW58344.1"/>
    <property type="molecule type" value="Genomic_DNA"/>
</dbReference>
<organism evidence="2">
    <name type="scientific">Eucalyptus grandis</name>
    <name type="common">Flooded gum</name>
    <dbReference type="NCBI Taxonomy" id="71139"/>
    <lineage>
        <taxon>Eukaryota</taxon>
        <taxon>Viridiplantae</taxon>
        <taxon>Streptophyta</taxon>
        <taxon>Embryophyta</taxon>
        <taxon>Tracheophyta</taxon>
        <taxon>Spermatophyta</taxon>
        <taxon>Magnoliopsida</taxon>
        <taxon>eudicotyledons</taxon>
        <taxon>Gunneridae</taxon>
        <taxon>Pentapetalae</taxon>
        <taxon>rosids</taxon>
        <taxon>malvids</taxon>
        <taxon>Myrtales</taxon>
        <taxon>Myrtaceae</taxon>
        <taxon>Myrtoideae</taxon>
        <taxon>Eucalypteae</taxon>
        <taxon>Eucalyptus</taxon>
    </lineage>
</organism>
<sequence length="100" mass="11633">MLYIYNVRLLDYFIVPAKNPHFEGNTNLVHRSFHRIDFTNFKFRLVMRKTITLAMRCRVLDHTSNKLLIRGKRNGGSYSKSSSGRGELEDNLGPVTHDVH</sequence>
<proteinExistence type="predicted"/>
<gene>
    <name evidence="2" type="ORF">EUGRSUZ_H01028</name>
</gene>
<protein>
    <submittedName>
        <fullName evidence="2">Uncharacterized protein</fullName>
    </submittedName>
</protein>
<evidence type="ECO:0000313" key="2">
    <source>
        <dbReference type="EMBL" id="KCW58344.1"/>
    </source>
</evidence>
<dbReference type="AlphaFoldDB" id="A0A059AX61"/>
<name>A0A059AX61_EUCGR</name>
<evidence type="ECO:0000256" key="1">
    <source>
        <dbReference type="SAM" id="MobiDB-lite"/>
    </source>
</evidence>
<reference evidence="2" key="1">
    <citation type="submission" date="2013-07" db="EMBL/GenBank/DDBJ databases">
        <title>The genome of Eucalyptus grandis.</title>
        <authorList>
            <person name="Schmutz J."/>
            <person name="Hayes R."/>
            <person name="Myburg A."/>
            <person name="Tuskan G."/>
            <person name="Grattapaglia D."/>
            <person name="Rokhsar D.S."/>
        </authorList>
    </citation>
    <scope>NUCLEOTIDE SEQUENCE</scope>
    <source>
        <tissue evidence="2">Leaf extractions</tissue>
    </source>
</reference>